<dbReference type="KEGG" id="vg:5470347"/>
<dbReference type="EMBL" id="EF101928">
    <property type="protein sequence ID" value="ABT16635.1"/>
    <property type="molecule type" value="Genomic_DNA"/>
</dbReference>
<name>A7K9B1_9PHYC</name>
<evidence type="ECO:0000313" key="1">
    <source>
        <dbReference type="EMBL" id="ABT16635.1"/>
    </source>
</evidence>
<accession>A7K9B1</accession>
<proteinExistence type="predicted"/>
<protein>
    <submittedName>
        <fullName evidence="1">Uncharacterized protein z501R</fullName>
    </submittedName>
</protein>
<reference evidence="1 2" key="1">
    <citation type="submission" date="2006-09" db="EMBL/GenBank/DDBJ databases">
        <title>Sequence and annotation of the 288-kb ATCV-1 virus that infects an endosymbiotic Chlorella strain of the heliozoon Acanthocystis turfacea.</title>
        <authorList>
            <person name="Fitzgerald L.A."/>
            <person name="Graves M.V."/>
            <person name="Li X."/>
            <person name="Pfitzner A.J.P."/>
            <person name="Hartigan J."/>
            <person name="Van Etten J.L."/>
        </authorList>
    </citation>
    <scope>NUCLEOTIDE SEQUENCE [LARGE SCALE GENOMIC DNA]</scope>
    <source>
        <strain evidence="1 2">ATCV-1</strain>
    </source>
</reference>
<gene>
    <name evidence="1" type="primary">z501R</name>
    <name evidence="1" type="ORF">ATCV1_z501R</name>
</gene>
<sequence>MFERQSAAWGNSAIRVRWDLDCEPRGDCHTPQRRDHDIRDRAQVIARRQSSSTCRDDSGLVKLLHEETKHCYDTFSPPAHNHGANDMHILTHAYLYLSHGLVV</sequence>
<dbReference type="Proteomes" id="UP000202420">
    <property type="component" value="Segment"/>
</dbReference>
<keyword evidence="2" id="KW-1185">Reference proteome</keyword>
<dbReference type="GeneID" id="5470347"/>
<evidence type="ECO:0000313" key="2">
    <source>
        <dbReference type="Proteomes" id="UP000202420"/>
    </source>
</evidence>
<organism evidence="1 2">
    <name type="scientific">Chlorovirus heliozoae</name>
    <dbReference type="NCBI Taxonomy" id="322019"/>
    <lineage>
        <taxon>Viruses</taxon>
        <taxon>Varidnaviria</taxon>
        <taxon>Bamfordvirae</taxon>
        <taxon>Nucleocytoviricota</taxon>
        <taxon>Megaviricetes</taxon>
        <taxon>Algavirales</taxon>
        <taxon>Phycodnaviridae</taxon>
        <taxon>Chlorovirus</taxon>
    </lineage>
</organism>
<dbReference type="RefSeq" id="YP_001426982.1">
    <property type="nucleotide sequence ID" value="NC_008724.1"/>
</dbReference>